<evidence type="ECO:0000313" key="2">
    <source>
        <dbReference type="EMBL" id="CAB3735544.1"/>
    </source>
</evidence>
<dbReference type="EMBL" id="CADIKB010000050">
    <property type="protein sequence ID" value="CAB3735544.1"/>
    <property type="molecule type" value="Genomic_DNA"/>
</dbReference>
<proteinExistence type="predicted"/>
<dbReference type="Proteomes" id="UP000494249">
    <property type="component" value="Unassembled WGS sequence"/>
</dbReference>
<evidence type="ECO:0000313" key="3">
    <source>
        <dbReference type="Proteomes" id="UP000494249"/>
    </source>
</evidence>
<feature type="transmembrane region" description="Helical" evidence="1">
    <location>
        <begin position="12"/>
        <end position="32"/>
    </location>
</feature>
<evidence type="ECO:0000256" key="1">
    <source>
        <dbReference type="SAM" id="Phobius"/>
    </source>
</evidence>
<dbReference type="AlphaFoldDB" id="A0A6J5CHM0"/>
<keyword evidence="1" id="KW-0472">Membrane</keyword>
<name>A0A6J5CHM0_9BURK</name>
<gene>
    <name evidence="2" type="ORF">LMG22037_05976</name>
</gene>
<accession>A0A6J5CHM0</accession>
<sequence length="130" mass="14194">MNTNTTPRSRAFEYSIAGCLAVAMLFGVFHLVRRNVAIHERVEEVATGCRPLVVEQAKRLADKYPGLKWSIDDIHVLGDIKPDQPMSNACSVSITFDVGGHADHELWEVGAIAGQFVIGSARFAGVETIQ</sequence>
<protein>
    <submittedName>
        <fullName evidence="2">Uncharacterized protein</fullName>
    </submittedName>
</protein>
<dbReference type="RefSeq" id="WP_035477098.1">
    <property type="nucleotide sequence ID" value="NZ_CADFGL010000048.1"/>
</dbReference>
<reference evidence="2 3" key="1">
    <citation type="submission" date="2020-04" db="EMBL/GenBank/DDBJ databases">
        <authorList>
            <person name="De Canck E."/>
        </authorList>
    </citation>
    <scope>NUCLEOTIDE SEQUENCE [LARGE SCALE GENOMIC DNA]</scope>
    <source>
        <strain evidence="2 3">LMG 22037</strain>
    </source>
</reference>
<keyword evidence="1" id="KW-0812">Transmembrane</keyword>
<organism evidence="2 3">
    <name type="scientific">Paraburkholderia phenoliruptrix</name>
    <dbReference type="NCBI Taxonomy" id="252970"/>
    <lineage>
        <taxon>Bacteria</taxon>
        <taxon>Pseudomonadati</taxon>
        <taxon>Pseudomonadota</taxon>
        <taxon>Betaproteobacteria</taxon>
        <taxon>Burkholderiales</taxon>
        <taxon>Burkholderiaceae</taxon>
        <taxon>Paraburkholderia</taxon>
    </lineage>
</organism>
<keyword evidence="1" id="KW-1133">Transmembrane helix</keyword>